<name>A0AAD2TTL6_PARDI</name>
<dbReference type="RefSeq" id="WP_005862389.1">
    <property type="nucleotide sequence ID" value="NZ_JH976485.1"/>
</dbReference>
<accession>A0AAD2TTL6</accession>
<gene>
    <name evidence="1" type="ORF">HMPREF1059_00245</name>
</gene>
<dbReference type="AlphaFoldDB" id="A0AAD2TTL6"/>
<dbReference type="EMBL" id="AGZN01000001">
    <property type="protein sequence ID" value="EKN33795.1"/>
    <property type="molecule type" value="Genomic_DNA"/>
</dbReference>
<protein>
    <submittedName>
        <fullName evidence="1">Uncharacterized protein</fullName>
    </submittedName>
</protein>
<evidence type="ECO:0000313" key="1">
    <source>
        <dbReference type="EMBL" id="EKN33795.1"/>
    </source>
</evidence>
<proteinExistence type="predicted"/>
<reference evidence="1 2" key="1">
    <citation type="submission" date="2012-02" db="EMBL/GenBank/DDBJ databases">
        <title>The Genome Sequence of Parabacteroides distasonis CL09T03C24.</title>
        <authorList>
            <consortium name="The Broad Institute Genome Sequencing Platform"/>
            <person name="Earl A."/>
            <person name="Ward D."/>
            <person name="Feldgarden M."/>
            <person name="Gevers D."/>
            <person name="Zitomersky N.L."/>
            <person name="Coyne M.J."/>
            <person name="Comstock L.E."/>
            <person name="Young S.K."/>
            <person name="Zeng Q."/>
            <person name="Gargeya S."/>
            <person name="Fitzgerald M."/>
            <person name="Haas B."/>
            <person name="Abouelleil A."/>
            <person name="Alvarado L."/>
            <person name="Arachchi H.M."/>
            <person name="Berlin A."/>
            <person name="Chapman S.B."/>
            <person name="Gearin G."/>
            <person name="Goldberg J."/>
            <person name="Griggs A."/>
            <person name="Gujja S."/>
            <person name="Hansen M."/>
            <person name="Heiman D."/>
            <person name="Howarth C."/>
            <person name="Larimer J."/>
            <person name="Lui A."/>
            <person name="MacDonald P.J.P."/>
            <person name="McCowen C."/>
            <person name="Montmayeur A."/>
            <person name="Murphy C."/>
            <person name="Neiman D."/>
            <person name="Pearson M."/>
            <person name="Priest M."/>
            <person name="Roberts A."/>
            <person name="Saif S."/>
            <person name="Shea T."/>
            <person name="Sisk P."/>
            <person name="Stolte C."/>
            <person name="Sykes S."/>
            <person name="Wortman J."/>
            <person name="Nusbaum C."/>
            <person name="Birren B."/>
        </authorList>
    </citation>
    <scope>NUCLEOTIDE SEQUENCE [LARGE SCALE GENOMIC DNA]</scope>
    <source>
        <strain evidence="1 2">CL09T03C24</strain>
    </source>
</reference>
<organism evidence="1 2">
    <name type="scientific">Parabacteroides distasonis CL09T03C24</name>
    <dbReference type="NCBI Taxonomy" id="999417"/>
    <lineage>
        <taxon>Bacteria</taxon>
        <taxon>Pseudomonadati</taxon>
        <taxon>Bacteroidota</taxon>
        <taxon>Bacteroidia</taxon>
        <taxon>Bacteroidales</taxon>
        <taxon>Tannerellaceae</taxon>
        <taxon>Parabacteroides</taxon>
    </lineage>
</organism>
<sequence>MGMEDIVGKYIKQLHEPNHRFKSWEHCFMAFSDFNNDVDYLTLQLAFYLASWGMYRGSSELLQKDYLIHEPIVEIIRSNSALRKENIASDDIKPINEIVKKIKDVYEVKNVSCTLVSKILLGTLGCMPALDRFFCDGWKICEETKEFPINLQNIISFADKHKIEIKECKNCIKSDVIYPPMKIVDMYFWQIGYDEYLKKKNINSI</sequence>
<evidence type="ECO:0000313" key="2">
    <source>
        <dbReference type="Proteomes" id="UP000006262"/>
    </source>
</evidence>
<comment type="caution">
    <text evidence="1">The sequence shown here is derived from an EMBL/GenBank/DDBJ whole genome shotgun (WGS) entry which is preliminary data.</text>
</comment>
<dbReference type="Proteomes" id="UP000006262">
    <property type="component" value="Unassembled WGS sequence"/>
</dbReference>